<name>D8PG93_9BACT</name>
<dbReference type="OrthoDB" id="9814580at2"/>
<dbReference type="GO" id="GO:0003725">
    <property type="term" value="F:double-stranded RNA binding"/>
    <property type="evidence" value="ECO:0007669"/>
    <property type="project" value="InterPro"/>
</dbReference>
<dbReference type="Gene3D" id="3.90.870.10">
    <property type="entry name" value="DHBP synthase"/>
    <property type="match status" value="1"/>
</dbReference>
<comment type="subcellular location">
    <subcellularLocation>
        <location evidence="1">Cytoplasm</location>
    </subcellularLocation>
</comment>
<evidence type="ECO:0000313" key="14">
    <source>
        <dbReference type="Proteomes" id="UP000001660"/>
    </source>
</evidence>
<keyword evidence="4" id="KW-0963">Cytoplasm</keyword>
<dbReference type="Proteomes" id="UP000001660">
    <property type="component" value="Chromosome"/>
</dbReference>
<organism evidence="13 14">
    <name type="scientific">Nitrospira defluvii</name>
    <dbReference type="NCBI Taxonomy" id="330214"/>
    <lineage>
        <taxon>Bacteria</taxon>
        <taxon>Pseudomonadati</taxon>
        <taxon>Nitrospirota</taxon>
        <taxon>Nitrospiria</taxon>
        <taxon>Nitrospirales</taxon>
        <taxon>Nitrospiraceae</taxon>
        <taxon>Nitrospira</taxon>
    </lineage>
</organism>
<dbReference type="GO" id="GO:0005524">
    <property type="term" value="F:ATP binding"/>
    <property type="evidence" value="ECO:0007669"/>
    <property type="project" value="UniProtKB-KW"/>
</dbReference>
<protein>
    <recommendedName>
        <fullName evidence="10">L-threonylcarbamoyladenylate synthase</fullName>
        <ecNumber evidence="3">2.7.7.87</ecNumber>
    </recommendedName>
    <alternativeName>
        <fullName evidence="10">L-threonylcarbamoyladenylate synthase</fullName>
    </alternativeName>
</protein>
<dbReference type="InterPro" id="IPR006070">
    <property type="entry name" value="Sua5-like_dom"/>
</dbReference>
<accession>D8PG93</accession>
<dbReference type="InterPro" id="IPR017945">
    <property type="entry name" value="DHBP_synth_RibB-like_a/b_dom"/>
</dbReference>
<evidence type="ECO:0000256" key="4">
    <source>
        <dbReference type="ARBA" id="ARBA00022490"/>
    </source>
</evidence>
<dbReference type="GO" id="GO:0005737">
    <property type="term" value="C:cytoplasm"/>
    <property type="evidence" value="ECO:0007669"/>
    <property type="project" value="UniProtKB-SubCell"/>
</dbReference>
<evidence type="ECO:0000256" key="3">
    <source>
        <dbReference type="ARBA" id="ARBA00012584"/>
    </source>
</evidence>
<dbReference type="GO" id="GO:0000049">
    <property type="term" value="F:tRNA binding"/>
    <property type="evidence" value="ECO:0007669"/>
    <property type="project" value="TreeGrafter"/>
</dbReference>
<comment type="similarity">
    <text evidence="2">Belongs to the SUA5 family.</text>
</comment>
<keyword evidence="7" id="KW-0548">Nucleotidyltransferase</keyword>
<dbReference type="InterPro" id="IPR050156">
    <property type="entry name" value="TC-AMP_synthase_SUA5"/>
</dbReference>
<evidence type="ECO:0000256" key="9">
    <source>
        <dbReference type="ARBA" id="ARBA00022840"/>
    </source>
</evidence>
<dbReference type="EC" id="2.7.7.87" evidence="3"/>
<evidence type="ECO:0000256" key="8">
    <source>
        <dbReference type="ARBA" id="ARBA00022741"/>
    </source>
</evidence>
<evidence type="ECO:0000256" key="1">
    <source>
        <dbReference type="ARBA" id="ARBA00004496"/>
    </source>
</evidence>
<dbReference type="GO" id="GO:0061710">
    <property type="term" value="F:L-threonylcarbamoyladenylate synthase"/>
    <property type="evidence" value="ECO:0007669"/>
    <property type="project" value="UniProtKB-EC"/>
</dbReference>
<dbReference type="SUPFAM" id="SSF55821">
    <property type="entry name" value="YrdC/RibB"/>
    <property type="match status" value="1"/>
</dbReference>
<evidence type="ECO:0000256" key="2">
    <source>
        <dbReference type="ARBA" id="ARBA00007663"/>
    </source>
</evidence>
<proteinExistence type="inferred from homology"/>
<evidence type="ECO:0000313" key="13">
    <source>
        <dbReference type="EMBL" id="CBK42280.1"/>
    </source>
</evidence>
<reference evidence="13 14" key="1">
    <citation type="journal article" date="2010" name="Proc. Natl. Acad. Sci. U.S.A.">
        <title>A Nitrospira metagenome illuminates the physiology and evolution of globally important nitrite-oxidizing bacteria.</title>
        <authorList>
            <person name="Lucker S."/>
            <person name="Wagner M."/>
            <person name="Maixner F."/>
            <person name="Pelletier E."/>
            <person name="Koch H."/>
            <person name="Vacherie B."/>
            <person name="Rattei T."/>
            <person name="Sinninghe Damste J."/>
            <person name="Spieck E."/>
            <person name="Le Paslier D."/>
            <person name="Daims H."/>
        </authorList>
    </citation>
    <scope>NUCLEOTIDE SEQUENCE [LARGE SCALE GENOMIC DNA]</scope>
</reference>
<evidence type="ECO:0000256" key="6">
    <source>
        <dbReference type="ARBA" id="ARBA00022694"/>
    </source>
</evidence>
<keyword evidence="9" id="KW-0067">ATP-binding</keyword>
<sequence length="215" mass="22406">MALVLPFTDTTCDLVLSDVRQVLDAHGVVALPTETYYGLAVRPTDTAALQHLMELKGRPADKPILVLIGSPDQLPQLVRSIPPAAALLMELFWPGPLTIVFPAAPDLPALLTAGTGTIGVRLSPLLQLQHLLQRTGPLTGTSANRSSEPSLDTAAAVQGALGAGVDLILDGGPTPGGLPSTMVDARDRPHLLRAGALPTDLIRAALARQGYELSS</sequence>
<keyword evidence="6" id="KW-0819">tRNA processing</keyword>
<dbReference type="HOGENOM" id="CLU_031397_3_2_0"/>
<dbReference type="PROSITE" id="PS51163">
    <property type="entry name" value="YRDC"/>
    <property type="match status" value="1"/>
</dbReference>
<dbReference type="GO" id="GO:0006450">
    <property type="term" value="P:regulation of translational fidelity"/>
    <property type="evidence" value="ECO:0007669"/>
    <property type="project" value="TreeGrafter"/>
</dbReference>
<dbReference type="PANTHER" id="PTHR17490">
    <property type="entry name" value="SUA5"/>
    <property type="match status" value="1"/>
</dbReference>
<feature type="domain" description="YrdC-like" evidence="12">
    <location>
        <begin position="13"/>
        <end position="197"/>
    </location>
</feature>
<comment type="catalytic activity">
    <reaction evidence="11">
        <text>L-threonine + hydrogencarbonate + ATP = L-threonylcarbamoyladenylate + diphosphate + H2O</text>
        <dbReference type="Rhea" id="RHEA:36407"/>
        <dbReference type="ChEBI" id="CHEBI:15377"/>
        <dbReference type="ChEBI" id="CHEBI:17544"/>
        <dbReference type="ChEBI" id="CHEBI:30616"/>
        <dbReference type="ChEBI" id="CHEBI:33019"/>
        <dbReference type="ChEBI" id="CHEBI:57926"/>
        <dbReference type="ChEBI" id="CHEBI:73682"/>
        <dbReference type="EC" id="2.7.7.87"/>
    </reaction>
</comment>
<dbReference type="KEGG" id="nde:NIDE2572"/>
<keyword evidence="14" id="KW-1185">Reference proteome</keyword>
<dbReference type="Pfam" id="PF01300">
    <property type="entry name" value="Sua5_yciO_yrdC"/>
    <property type="match status" value="1"/>
</dbReference>
<evidence type="ECO:0000256" key="5">
    <source>
        <dbReference type="ARBA" id="ARBA00022679"/>
    </source>
</evidence>
<dbReference type="PANTHER" id="PTHR17490:SF16">
    <property type="entry name" value="THREONYLCARBAMOYL-AMP SYNTHASE"/>
    <property type="match status" value="1"/>
</dbReference>
<dbReference type="AlphaFoldDB" id="D8PG93"/>
<dbReference type="STRING" id="330214.NIDE2572"/>
<dbReference type="eggNOG" id="COG0009">
    <property type="taxonomic scope" value="Bacteria"/>
</dbReference>
<evidence type="ECO:0000256" key="7">
    <source>
        <dbReference type="ARBA" id="ARBA00022695"/>
    </source>
</evidence>
<keyword evidence="5" id="KW-0808">Transferase</keyword>
<evidence type="ECO:0000256" key="10">
    <source>
        <dbReference type="ARBA" id="ARBA00029774"/>
    </source>
</evidence>
<keyword evidence="8" id="KW-0547">Nucleotide-binding</keyword>
<dbReference type="EMBL" id="FP929003">
    <property type="protein sequence ID" value="CBK42280.1"/>
    <property type="molecule type" value="Genomic_DNA"/>
</dbReference>
<evidence type="ECO:0000256" key="11">
    <source>
        <dbReference type="ARBA" id="ARBA00048366"/>
    </source>
</evidence>
<dbReference type="GO" id="GO:0008033">
    <property type="term" value="P:tRNA processing"/>
    <property type="evidence" value="ECO:0007669"/>
    <property type="project" value="UniProtKB-KW"/>
</dbReference>
<evidence type="ECO:0000259" key="12">
    <source>
        <dbReference type="PROSITE" id="PS51163"/>
    </source>
</evidence>
<dbReference type="NCBIfam" id="TIGR00057">
    <property type="entry name" value="L-threonylcarbamoyladenylate synthase"/>
    <property type="match status" value="1"/>
</dbReference>
<gene>
    <name evidence="13" type="ORF">NIDE2572</name>
</gene>